<feature type="compositionally biased region" description="Basic and acidic residues" evidence="1">
    <location>
        <begin position="1"/>
        <end position="15"/>
    </location>
</feature>
<dbReference type="AlphaFoldDB" id="A0A557SMK5"/>
<gene>
    <name evidence="2" type="ORF">FHP88_00385</name>
</gene>
<dbReference type="RefSeq" id="WP_144357015.1">
    <property type="nucleotide sequence ID" value="NZ_VMNH01000002.1"/>
</dbReference>
<keyword evidence="3" id="KW-1185">Reference proteome</keyword>
<feature type="region of interest" description="Disordered" evidence="1">
    <location>
        <begin position="1"/>
        <end position="22"/>
    </location>
</feature>
<name>A0A557SMK5_9GAMM</name>
<dbReference type="Proteomes" id="UP000316649">
    <property type="component" value="Unassembled WGS sequence"/>
</dbReference>
<protein>
    <submittedName>
        <fullName evidence="2">Uncharacterized protein</fullName>
    </submittedName>
</protein>
<comment type="caution">
    <text evidence="2">The sequence shown here is derived from an EMBL/GenBank/DDBJ whole genome shotgun (WGS) entry which is preliminary data.</text>
</comment>
<evidence type="ECO:0000313" key="2">
    <source>
        <dbReference type="EMBL" id="TVO78657.1"/>
    </source>
</evidence>
<reference evidence="2 3" key="1">
    <citation type="submission" date="2019-07" db="EMBL/GenBank/DDBJ databases">
        <title>The pathways for chlorine oxyanion respiration interact through the shared metabolite chlorate.</title>
        <authorList>
            <person name="Barnum T.P."/>
            <person name="Cheng Y."/>
            <person name="Hill K.A."/>
            <person name="Lucas L.N."/>
            <person name="Carlson H.K."/>
            <person name="Coates J.D."/>
        </authorList>
    </citation>
    <scope>NUCLEOTIDE SEQUENCE [LARGE SCALE GENOMIC DNA]</scope>
    <source>
        <strain evidence="2 3">BK-1</strain>
    </source>
</reference>
<proteinExistence type="predicted"/>
<accession>A0A557SMK5</accession>
<evidence type="ECO:0000256" key="1">
    <source>
        <dbReference type="SAM" id="MobiDB-lite"/>
    </source>
</evidence>
<organism evidence="2 3">
    <name type="scientific">Sedimenticola selenatireducens</name>
    <dbReference type="NCBI Taxonomy" id="191960"/>
    <lineage>
        <taxon>Bacteria</taxon>
        <taxon>Pseudomonadati</taxon>
        <taxon>Pseudomonadota</taxon>
        <taxon>Gammaproteobacteria</taxon>
        <taxon>Chromatiales</taxon>
        <taxon>Sedimenticolaceae</taxon>
        <taxon>Sedimenticola</taxon>
    </lineage>
</organism>
<evidence type="ECO:0000313" key="3">
    <source>
        <dbReference type="Proteomes" id="UP000316649"/>
    </source>
</evidence>
<sequence>MNEPVKNADRPEETMARSITWTGPEKMPSVQLAVIGIARESHSLIDSRAIHTMNKIKLAIVHTRSNHSNNCTFGILNDRNTPHIRNIKNRITCRI</sequence>
<dbReference type="EMBL" id="VMNH01000002">
    <property type="protein sequence ID" value="TVO78657.1"/>
    <property type="molecule type" value="Genomic_DNA"/>
</dbReference>